<accession>F6H9K8</accession>
<dbReference type="HOGENOM" id="CLU_3407125_0_0_1"/>
<proteinExistence type="predicted"/>
<dbReference type="PaxDb" id="29760-VIT_11s0065g00580.t01"/>
<dbReference type="InParanoid" id="F6H9K8"/>
<protein>
    <submittedName>
        <fullName evidence="1">Uncharacterized protein</fullName>
    </submittedName>
</protein>
<evidence type="ECO:0000313" key="1">
    <source>
        <dbReference type="EMBL" id="CCB48929.1"/>
    </source>
</evidence>
<name>F6H9K8_VITVI</name>
<dbReference type="AlphaFoldDB" id="F6H9K8"/>
<sequence>MEKEKFIGKYLSGFREKRELYWEILVSAIC</sequence>
<organism evidence="1 2">
    <name type="scientific">Vitis vinifera</name>
    <name type="common">Grape</name>
    <dbReference type="NCBI Taxonomy" id="29760"/>
    <lineage>
        <taxon>Eukaryota</taxon>
        <taxon>Viridiplantae</taxon>
        <taxon>Streptophyta</taxon>
        <taxon>Embryophyta</taxon>
        <taxon>Tracheophyta</taxon>
        <taxon>Spermatophyta</taxon>
        <taxon>Magnoliopsida</taxon>
        <taxon>eudicotyledons</taxon>
        <taxon>Gunneridae</taxon>
        <taxon>Pentapetalae</taxon>
        <taxon>rosids</taxon>
        <taxon>Vitales</taxon>
        <taxon>Vitaceae</taxon>
        <taxon>Viteae</taxon>
        <taxon>Vitis</taxon>
    </lineage>
</organism>
<dbReference type="EMBL" id="FN595502">
    <property type="protein sequence ID" value="CCB48929.1"/>
    <property type="molecule type" value="Genomic_DNA"/>
</dbReference>
<evidence type="ECO:0000313" key="2">
    <source>
        <dbReference type="Proteomes" id="UP000009183"/>
    </source>
</evidence>
<reference evidence="2" key="1">
    <citation type="journal article" date="2007" name="Nature">
        <title>The grapevine genome sequence suggests ancestral hexaploidization in major angiosperm phyla.</title>
        <authorList>
            <consortium name="The French-Italian Public Consortium for Grapevine Genome Characterization."/>
            <person name="Jaillon O."/>
            <person name="Aury J.-M."/>
            <person name="Noel B."/>
            <person name="Policriti A."/>
            <person name="Clepet C."/>
            <person name="Casagrande A."/>
            <person name="Choisne N."/>
            <person name="Aubourg S."/>
            <person name="Vitulo N."/>
            <person name="Jubin C."/>
            <person name="Vezzi A."/>
            <person name="Legeai F."/>
            <person name="Hugueney P."/>
            <person name="Dasilva C."/>
            <person name="Horner D."/>
            <person name="Mica E."/>
            <person name="Jublot D."/>
            <person name="Poulain J."/>
            <person name="Bruyere C."/>
            <person name="Billault A."/>
            <person name="Segurens B."/>
            <person name="Gouyvenoux M."/>
            <person name="Ugarte E."/>
            <person name="Cattonaro F."/>
            <person name="Anthouard V."/>
            <person name="Vico V."/>
            <person name="Del Fabbro C."/>
            <person name="Alaux M."/>
            <person name="Di Gaspero G."/>
            <person name="Dumas V."/>
            <person name="Felice N."/>
            <person name="Paillard S."/>
            <person name="Juman I."/>
            <person name="Moroldo M."/>
            <person name="Scalabrin S."/>
            <person name="Canaguier A."/>
            <person name="Le Clainche I."/>
            <person name="Malacrida G."/>
            <person name="Durand E."/>
            <person name="Pesole G."/>
            <person name="Laucou V."/>
            <person name="Chatelet P."/>
            <person name="Merdinoglu D."/>
            <person name="Delledonne M."/>
            <person name="Pezzotti M."/>
            <person name="Lecharny A."/>
            <person name="Scarpelli C."/>
            <person name="Artiguenave F."/>
            <person name="Pe M.E."/>
            <person name="Valle G."/>
            <person name="Morgante M."/>
            <person name="Caboche M."/>
            <person name="Adam-Blondon A.-F."/>
            <person name="Weissenbach J."/>
            <person name="Quetier F."/>
            <person name="Wincker P."/>
        </authorList>
    </citation>
    <scope>NUCLEOTIDE SEQUENCE [LARGE SCALE GENOMIC DNA]</scope>
    <source>
        <strain evidence="2">cv. Pinot noir / PN40024</strain>
    </source>
</reference>
<keyword evidence="2" id="KW-1185">Reference proteome</keyword>
<gene>
    <name evidence="1" type="ordered locus">VIT_11s0065g00580</name>
</gene>
<dbReference type="Proteomes" id="UP000009183">
    <property type="component" value="Chromosome 11"/>
</dbReference>